<evidence type="ECO:0000256" key="1">
    <source>
        <dbReference type="SAM" id="MobiDB-lite"/>
    </source>
</evidence>
<dbReference type="EMBL" id="KN779375">
    <property type="protein sequence ID" value="KIH44220.1"/>
    <property type="molecule type" value="Genomic_DNA"/>
</dbReference>
<gene>
    <name evidence="2" type="ORF">ANCDUO_25761</name>
</gene>
<organism evidence="2 3">
    <name type="scientific">Ancylostoma duodenale</name>
    <dbReference type="NCBI Taxonomy" id="51022"/>
    <lineage>
        <taxon>Eukaryota</taxon>
        <taxon>Metazoa</taxon>
        <taxon>Ecdysozoa</taxon>
        <taxon>Nematoda</taxon>
        <taxon>Chromadorea</taxon>
        <taxon>Rhabditida</taxon>
        <taxon>Rhabditina</taxon>
        <taxon>Rhabditomorpha</taxon>
        <taxon>Strongyloidea</taxon>
        <taxon>Ancylostomatidae</taxon>
        <taxon>Ancylostomatinae</taxon>
        <taxon>Ancylostoma</taxon>
    </lineage>
</organism>
<evidence type="ECO:0000313" key="2">
    <source>
        <dbReference type="EMBL" id="KIH44220.1"/>
    </source>
</evidence>
<sequence length="52" mass="5821">MDLRKRTGTCCLHNIKQMLKAKLQSSRRSRGPMSPIRHLSHGETRSVATTSG</sequence>
<proteinExistence type="predicted"/>
<name>A0A0C2F6R1_9BILA</name>
<reference evidence="2 3" key="1">
    <citation type="submission" date="2013-12" db="EMBL/GenBank/DDBJ databases">
        <title>Draft genome of the parsitic nematode Ancylostoma duodenale.</title>
        <authorList>
            <person name="Mitreva M."/>
        </authorList>
    </citation>
    <scope>NUCLEOTIDE SEQUENCE [LARGE SCALE GENOMIC DNA]</scope>
    <source>
        <strain evidence="2 3">Zhejiang</strain>
    </source>
</reference>
<protein>
    <submittedName>
        <fullName evidence="2">Uncharacterized protein</fullName>
    </submittedName>
</protein>
<dbReference type="AlphaFoldDB" id="A0A0C2F6R1"/>
<evidence type="ECO:0000313" key="3">
    <source>
        <dbReference type="Proteomes" id="UP000054047"/>
    </source>
</evidence>
<keyword evidence="3" id="KW-1185">Reference proteome</keyword>
<dbReference type="Proteomes" id="UP000054047">
    <property type="component" value="Unassembled WGS sequence"/>
</dbReference>
<accession>A0A0C2F6R1</accession>
<feature type="region of interest" description="Disordered" evidence="1">
    <location>
        <begin position="21"/>
        <end position="52"/>
    </location>
</feature>